<dbReference type="GO" id="GO:0003676">
    <property type="term" value="F:nucleic acid binding"/>
    <property type="evidence" value="ECO:0007669"/>
    <property type="project" value="InterPro"/>
</dbReference>
<dbReference type="InterPro" id="IPR036397">
    <property type="entry name" value="RNaseH_sf"/>
</dbReference>
<dbReference type="Proteomes" id="UP000887159">
    <property type="component" value="Unassembled WGS sequence"/>
</dbReference>
<reference evidence="1" key="1">
    <citation type="submission" date="2020-08" db="EMBL/GenBank/DDBJ databases">
        <title>Multicomponent nature underlies the extraordinary mechanical properties of spider dragline silk.</title>
        <authorList>
            <person name="Kono N."/>
            <person name="Nakamura H."/>
            <person name="Mori M."/>
            <person name="Yoshida Y."/>
            <person name="Ohtoshi R."/>
            <person name="Malay A.D."/>
            <person name="Moran D.A.P."/>
            <person name="Tomita M."/>
            <person name="Numata K."/>
            <person name="Arakawa K."/>
        </authorList>
    </citation>
    <scope>NUCLEOTIDE SEQUENCE</scope>
</reference>
<evidence type="ECO:0000313" key="2">
    <source>
        <dbReference type="Proteomes" id="UP000887159"/>
    </source>
</evidence>
<sequence length="230" mass="27144">MPPRRKKVNSNNLRCSIIGSREGEFSYRAIECRVQRNNSTVMQNWKQYTDEHQTTPKTGSGQRKIHLTAIFRWLCLQWAHEHRAWQADRHQKIFSEESGFNLWDHDGRIRVRRYAGECCVSECVIELHSCLTPEVMVWSVISYRGRSNWLRIEGNLNTYSPDMSPTEHVWDLVGRLLIRGPRPTDSKDELLLRIEAIWNFLPQADIQNLYDSMPYRIEALIAERCGYTKY</sequence>
<accession>A0A8X7BJ95</accession>
<organism evidence="1 2">
    <name type="scientific">Trichonephila clavipes</name>
    <name type="common">Golden silk orbweaver</name>
    <name type="synonym">Nephila clavipes</name>
    <dbReference type="NCBI Taxonomy" id="2585209"/>
    <lineage>
        <taxon>Eukaryota</taxon>
        <taxon>Metazoa</taxon>
        <taxon>Ecdysozoa</taxon>
        <taxon>Arthropoda</taxon>
        <taxon>Chelicerata</taxon>
        <taxon>Arachnida</taxon>
        <taxon>Araneae</taxon>
        <taxon>Araneomorphae</taxon>
        <taxon>Entelegynae</taxon>
        <taxon>Araneoidea</taxon>
        <taxon>Nephilidae</taxon>
        <taxon>Trichonephila</taxon>
    </lineage>
</organism>
<dbReference type="AlphaFoldDB" id="A0A8X7BJ95"/>
<protein>
    <submittedName>
        <fullName evidence="1">Transposable element Tcb2 transposase</fullName>
    </submittedName>
</protein>
<proteinExistence type="predicted"/>
<dbReference type="Gene3D" id="3.30.420.10">
    <property type="entry name" value="Ribonuclease H-like superfamily/Ribonuclease H"/>
    <property type="match status" value="2"/>
</dbReference>
<evidence type="ECO:0000313" key="1">
    <source>
        <dbReference type="EMBL" id="GFY32477.1"/>
    </source>
</evidence>
<keyword evidence="2" id="KW-1185">Reference proteome</keyword>
<gene>
    <name evidence="1" type="primary">X975_13987</name>
    <name evidence="1" type="ORF">TNCV_3559851</name>
</gene>
<name>A0A8X7BJ95_TRICX</name>
<comment type="caution">
    <text evidence="1">The sequence shown here is derived from an EMBL/GenBank/DDBJ whole genome shotgun (WGS) entry which is preliminary data.</text>
</comment>
<dbReference type="EMBL" id="BMAU01021402">
    <property type="protein sequence ID" value="GFY32477.1"/>
    <property type="molecule type" value="Genomic_DNA"/>
</dbReference>